<dbReference type="EMBL" id="BEXT01000001">
    <property type="protein sequence ID" value="GBC62098.1"/>
    <property type="molecule type" value="Genomic_DNA"/>
</dbReference>
<evidence type="ECO:0000313" key="2">
    <source>
        <dbReference type="Proteomes" id="UP000288096"/>
    </source>
</evidence>
<reference evidence="2" key="2">
    <citation type="submission" date="2019-01" db="EMBL/GenBank/DDBJ databases">
        <title>Genome sequence of Desulfonema ishimotonii strain Tokyo 01.</title>
        <authorList>
            <person name="Fukui M."/>
        </authorList>
    </citation>
    <scope>NUCLEOTIDE SEQUENCE [LARGE SCALE GENOMIC DNA]</scope>
    <source>
        <strain evidence="2">Tokyo 01</strain>
    </source>
</reference>
<dbReference type="Proteomes" id="UP000288096">
    <property type="component" value="Unassembled WGS sequence"/>
</dbReference>
<accession>A0A401FYQ1</accession>
<dbReference type="AlphaFoldDB" id="A0A401FYQ1"/>
<organism evidence="1 2">
    <name type="scientific">Desulfonema ishimotonii</name>
    <dbReference type="NCBI Taxonomy" id="45657"/>
    <lineage>
        <taxon>Bacteria</taxon>
        <taxon>Pseudomonadati</taxon>
        <taxon>Thermodesulfobacteriota</taxon>
        <taxon>Desulfobacteria</taxon>
        <taxon>Desulfobacterales</taxon>
        <taxon>Desulfococcaceae</taxon>
        <taxon>Desulfonema</taxon>
    </lineage>
</organism>
<keyword evidence="2" id="KW-1185">Reference proteome</keyword>
<gene>
    <name evidence="1" type="ORF">DENIS_3061</name>
</gene>
<reference evidence="2" key="1">
    <citation type="submission" date="2017-11" db="EMBL/GenBank/DDBJ databases">
        <authorList>
            <person name="Watanabe M."/>
            <person name="Kojima H."/>
        </authorList>
    </citation>
    <scope>NUCLEOTIDE SEQUENCE [LARGE SCALE GENOMIC DNA]</scope>
    <source>
        <strain evidence="2">Tokyo 01</strain>
    </source>
</reference>
<evidence type="ECO:0000313" key="1">
    <source>
        <dbReference type="EMBL" id="GBC62098.1"/>
    </source>
</evidence>
<proteinExistence type="predicted"/>
<sequence>MEYIFVQKVGHTRKNQRREQGMQQTMSEAVLKIPATQKRSAKIKAEGRFFTNFAKDRPFRSLRSCFKNTGDSETECEN</sequence>
<protein>
    <submittedName>
        <fullName evidence="1">Uncharacterized protein</fullName>
    </submittedName>
</protein>
<name>A0A401FYQ1_9BACT</name>
<comment type="caution">
    <text evidence="1">The sequence shown here is derived from an EMBL/GenBank/DDBJ whole genome shotgun (WGS) entry which is preliminary data.</text>
</comment>